<feature type="domain" description="GH3 middle" evidence="3">
    <location>
        <begin position="340"/>
        <end position="410"/>
    </location>
</feature>
<gene>
    <name evidence="5" type="ORF">V5N11_011039</name>
</gene>
<organism evidence="5 6">
    <name type="scientific">Cardamine amara subsp. amara</name>
    <dbReference type="NCBI Taxonomy" id="228776"/>
    <lineage>
        <taxon>Eukaryota</taxon>
        <taxon>Viridiplantae</taxon>
        <taxon>Streptophyta</taxon>
        <taxon>Embryophyta</taxon>
        <taxon>Tracheophyta</taxon>
        <taxon>Spermatophyta</taxon>
        <taxon>Magnoliopsida</taxon>
        <taxon>eudicotyledons</taxon>
        <taxon>Gunneridae</taxon>
        <taxon>Pentapetalae</taxon>
        <taxon>rosids</taxon>
        <taxon>malvids</taxon>
        <taxon>Brassicales</taxon>
        <taxon>Brassicaceae</taxon>
        <taxon>Cardamineae</taxon>
        <taxon>Cardamine</taxon>
    </lineage>
</organism>
<feature type="domain" description="GH3 C-terminal" evidence="4">
    <location>
        <begin position="425"/>
        <end position="546"/>
    </location>
</feature>
<keyword evidence="6" id="KW-1185">Reference proteome</keyword>
<comment type="caution">
    <text evidence="5">The sequence shown here is derived from an EMBL/GenBank/DDBJ whole genome shotgun (WGS) entry which is preliminary data.</text>
</comment>
<reference evidence="5 6" key="1">
    <citation type="submission" date="2024-04" db="EMBL/GenBank/DDBJ databases">
        <title>Genome assembly C_amara_ONT_v2.</title>
        <authorList>
            <person name="Yant L."/>
            <person name="Moore C."/>
            <person name="Slenker M."/>
        </authorList>
    </citation>
    <scope>NUCLEOTIDE SEQUENCE [LARGE SCALE GENOMIC DNA]</scope>
    <source>
        <tissue evidence="5">Leaf</tissue>
    </source>
</reference>
<evidence type="ECO:0000313" key="6">
    <source>
        <dbReference type="Proteomes" id="UP001558713"/>
    </source>
</evidence>
<evidence type="ECO:0000256" key="1">
    <source>
        <dbReference type="ARBA" id="ARBA00008068"/>
    </source>
</evidence>
<accession>A0ABD1BYF6</accession>
<dbReference type="Pfam" id="PF03321">
    <property type="entry name" value="GH3"/>
    <property type="match status" value="1"/>
</dbReference>
<evidence type="ECO:0000259" key="3">
    <source>
        <dbReference type="Pfam" id="PF23571"/>
    </source>
</evidence>
<dbReference type="InterPro" id="IPR004993">
    <property type="entry name" value="GH3"/>
</dbReference>
<proteinExistence type="inferred from homology"/>
<name>A0ABD1BYF6_CARAN</name>
<dbReference type="InterPro" id="IPR055377">
    <property type="entry name" value="GH3_M"/>
</dbReference>
<dbReference type="GO" id="GO:0016874">
    <property type="term" value="F:ligase activity"/>
    <property type="evidence" value="ECO:0007669"/>
    <property type="project" value="UniProtKB-KW"/>
</dbReference>
<dbReference type="InterPro" id="IPR055378">
    <property type="entry name" value="GH3_C"/>
</dbReference>
<protein>
    <submittedName>
        <fullName evidence="5">4-substituted benzoates-glutamate ligase GH3.12</fullName>
    </submittedName>
</protein>
<sequence>MSRLGFNLMDLEVLTSNAKQIQDDVLKEILTLNANTEYLQRFLNGSSDKELFKKNVPVVTYDDVKPYIERVANGEPSNIISGNSITGFFESSGTSGGKHKIFPMNNNYFENMMQHKALSSTIISRHLHGAKQGKEMMFCFTRPLVKTPSGLPVSGALSSFFKSEYFKNQPSTLYTSPIDVTLCTDNKQSMYCHILCGLVQRSEVTSISAIFASTLVQAINFLETHWKELCSNIQFGHVSEWITDDNCKEAVSLILAGPNPELANLIDYECDQKSWEGIITRLWPKAKFMGCIVTGSMVQYIPTLDFYSNKLPIFSMIYGSSETIFGINMDPSCKPHDVSYTCLPNMSYFEFKRVDEENNYEIVDLVDVKLGCCYELLVTNYYGLHRHRIGDILEVTGFYNSAPQFRFIRRKEMVLSIQTEITTEEHLLKAINDATLVLESSNLMLMDNTCYDDISTNPGHYVFYWELKPKNVNGVERDNEVLVKCCCVMEESLSRLYRVFRSKDGSIGPLEIRVVQQGTFDSLMYFFVSRGSSISQYKTPVCIKSSEALAVLEDNVVDRVFSDKCPSL</sequence>
<evidence type="ECO:0000256" key="2">
    <source>
        <dbReference type="ARBA" id="ARBA00022598"/>
    </source>
</evidence>
<dbReference type="AlphaFoldDB" id="A0ABD1BYF6"/>
<comment type="similarity">
    <text evidence="1">Belongs to the IAA-amido conjugating enzyme family.</text>
</comment>
<dbReference type="PANTHER" id="PTHR31901:SF52">
    <property type="entry name" value="AUXIN-RESPONSIVE GH3 FAMILY PROTEIN"/>
    <property type="match status" value="1"/>
</dbReference>
<dbReference type="Proteomes" id="UP001558713">
    <property type="component" value="Unassembled WGS sequence"/>
</dbReference>
<dbReference type="Pfam" id="PF23572">
    <property type="entry name" value="GH3_C"/>
    <property type="match status" value="1"/>
</dbReference>
<evidence type="ECO:0000259" key="4">
    <source>
        <dbReference type="Pfam" id="PF23572"/>
    </source>
</evidence>
<dbReference type="PANTHER" id="PTHR31901">
    <property type="entry name" value="GH3 DOMAIN-CONTAINING PROTEIN"/>
    <property type="match status" value="1"/>
</dbReference>
<evidence type="ECO:0000313" key="5">
    <source>
        <dbReference type="EMBL" id="KAL1222160.1"/>
    </source>
</evidence>
<dbReference type="Pfam" id="PF23571">
    <property type="entry name" value="GH3_M"/>
    <property type="match status" value="1"/>
</dbReference>
<keyword evidence="2 5" id="KW-0436">Ligase</keyword>
<dbReference type="EMBL" id="JBANAX010000106">
    <property type="protein sequence ID" value="KAL1222160.1"/>
    <property type="molecule type" value="Genomic_DNA"/>
</dbReference>